<reference evidence="1 2" key="1">
    <citation type="submission" date="2024-01" db="EMBL/GenBank/DDBJ databases">
        <title>The genomes of 5 underutilized Papilionoideae crops provide insights into root nodulation and disease resistance.</title>
        <authorList>
            <person name="Yuan L."/>
        </authorList>
    </citation>
    <scope>NUCLEOTIDE SEQUENCE [LARGE SCALE GENOMIC DNA]</scope>
    <source>
        <strain evidence="1">LY-2023</strain>
        <tissue evidence="1">Leaf</tissue>
    </source>
</reference>
<evidence type="ECO:0000313" key="2">
    <source>
        <dbReference type="Proteomes" id="UP001359559"/>
    </source>
</evidence>
<name>A0AAN9PKI5_CLITE</name>
<sequence>MKRQWYKLEQPCVGTETVPWTDGFERFRPLKREAVSVEVASGPSSAFWSIFSICPLLKLFSSSFALVEVGVSEAVEVLKGNSISFNFS</sequence>
<organism evidence="1 2">
    <name type="scientific">Clitoria ternatea</name>
    <name type="common">Butterfly pea</name>
    <dbReference type="NCBI Taxonomy" id="43366"/>
    <lineage>
        <taxon>Eukaryota</taxon>
        <taxon>Viridiplantae</taxon>
        <taxon>Streptophyta</taxon>
        <taxon>Embryophyta</taxon>
        <taxon>Tracheophyta</taxon>
        <taxon>Spermatophyta</taxon>
        <taxon>Magnoliopsida</taxon>
        <taxon>eudicotyledons</taxon>
        <taxon>Gunneridae</taxon>
        <taxon>Pentapetalae</taxon>
        <taxon>rosids</taxon>
        <taxon>fabids</taxon>
        <taxon>Fabales</taxon>
        <taxon>Fabaceae</taxon>
        <taxon>Papilionoideae</taxon>
        <taxon>50 kb inversion clade</taxon>
        <taxon>NPAAA clade</taxon>
        <taxon>indigoferoid/millettioid clade</taxon>
        <taxon>Phaseoleae</taxon>
        <taxon>Clitoria</taxon>
    </lineage>
</organism>
<protein>
    <submittedName>
        <fullName evidence="1">Uncharacterized protein</fullName>
    </submittedName>
</protein>
<comment type="caution">
    <text evidence="1">The sequence shown here is derived from an EMBL/GenBank/DDBJ whole genome shotgun (WGS) entry which is preliminary data.</text>
</comment>
<evidence type="ECO:0000313" key="1">
    <source>
        <dbReference type="EMBL" id="KAK7302915.1"/>
    </source>
</evidence>
<gene>
    <name evidence="1" type="ORF">RJT34_13812</name>
</gene>
<proteinExistence type="predicted"/>
<keyword evidence="2" id="KW-1185">Reference proteome</keyword>
<accession>A0AAN9PKI5</accession>
<dbReference type="Proteomes" id="UP001359559">
    <property type="component" value="Unassembled WGS sequence"/>
</dbReference>
<dbReference type="AlphaFoldDB" id="A0AAN9PKI5"/>
<dbReference type="EMBL" id="JAYKXN010000003">
    <property type="protein sequence ID" value="KAK7302915.1"/>
    <property type="molecule type" value="Genomic_DNA"/>
</dbReference>